<sequence length="565" mass="64445">MSEQQCECECQRLRRRTQPPSHVKDYEVKYYAQRSRKQEEETQQSTMRDESSVLPPDYSDSLPLSSYAEDIEAITGATSAPHSDVNIQPHISWLTTLPFGSDGEEEPSLQEDEAALTPVRHKSEIHYMEKEIRQLRQDMMGILEELRQFKFLYKDIQNLTVNQQTALLVSQPQRVIETAFPLPRNIYTPLEAVEPEPYTPQPSPRRSQVPCSKSPLKSEVDTNAYLPNLQYPPPMGRLPSAASPDMFYRGPHPTIPDFTSPDPREFTHLKFALNNILPPDATELFKYQILLGHLKFTEACLIADSFLNSSQPYTDTMNMLNNTYGLPFQLALTKIAEVMEAPNVEPGDIASFNMFALQIQALVGLLNSLGSEGDGELRCALHAARLLTKLPPDLRASFKRHLPHQKSYTLPDLAEWLKLEYRWQYSENSNQRKDQRSKMVRPKPGPVAKHKLASGLHGADRPPETVTRVPTTLHQSEPARGSEHSRPLCPYCQSTEHYLSQCTTFQAFSTEQMIKWIKDNKRCWKCGRLHLAKDCTLKKPCHLCSGKHLRILHEVNSQPQRESTC</sequence>
<evidence type="ECO:0000259" key="2">
    <source>
        <dbReference type="SMART" id="SM00343"/>
    </source>
</evidence>
<dbReference type="InterPro" id="IPR001878">
    <property type="entry name" value="Znf_CCHC"/>
</dbReference>
<organism evidence="3 4">
    <name type="scientific">Silurus asotus</name>
    <name type="common">Amur catfish</name>
    <name type="synonym">Parasilurus asotus</name>
    <dbReference type="NCBI Taxonomy" id="30991"/>
    <lineage>
        <taxon>Eukaryota</taxon>
        <taxon>Metazoa</taxon>
        <taxon>Chordata</taxon>
        <taxon>Craniata</taxon>
        <taxon>Vertebrata</taxon>
        <taxon>Euteleostomi</taxon>
        <taxon>Actinopterygii</taxon>
        <taxon>Neopterygii</taxon>
        <taxon>Teleostei</taxon>
        <taxon>Ostariophysi</taxon>
        <taxon>Siluriformes</taxon>
        <taxon>Siluridae</taxon>
        <taxon>Silurus</taxon>
    </lineage>
</organism>
<feature type="region of interest" description="Disordered" evidence="1">
    <location>
        <begin position="1"/>
        <end position="62"/>
    </location>
</feature>
<evidence type="ECO:0000313" key="4">
    <source>
        <dbReference type="Proteomes" id="UP001205998"/>
    </source>
</evidence>
<dbReference type="AlphaFoldDB" id="A0AAD5FN65"/>
<evidence type="ECO:0000313" key="3">
    <source>
        <dbReference type="EMBL" id="KAI5622033.1"/>
    </source>
</evidence>
<dbReference type="Proteomes" id="UP001205998">
    <property type="component" value="Unassembled WGS sequence"/>
</dbReference>
<evidence type="ECO:0000256" key="1">
    <source>
        <dbReference type="SAM" id="MobiDB-lite"/>
    </source>
</evidence>
<feature type="compositionally biased region" description="Low complexity" evidence="1">
    <location>
        <begin position="52"/>
        <end position="62"/>
    </location>
</feature>
<feature type="domain" description="CCHC-type" evidence="2">
    <location>
        <begin position="522"/>
        <end position="537"/>
    </location>
</feature>
<dbReference type="GO" id="GO:0008270">
    <property type="term" value="F:zinc ion binding"/>
    <property type="evidence" value="ECO:0007669"/>
    <property type="project" value="InterPro"/>
</dbReference>
<protein>
    <recommendedName>
        <fullName evidence="2">CCHC-type domain-containing protein</fullName>
    </recommendedName>
</protein>
<dbReference type="EMBL" id="MU551627">
    <property type="protein sequence ID" value="KAI5622033.1"/>
    <property type="molecule type" value="Genomic_DNA"/>
</dbReference>
<keyword evidence="4" id="KW-1185">Reference proteome</keyword>
<name>A0AAD5FN65_SILAS</name>
<gene>
    <name evidence="3" type="ORF">C0J50_18417</name>
</gene>
<reference evidence="3" key="1">
    <citation type="submission" date="2018-07" db="EMBL/GenBank/DDBJ databases">
        <title>Comparative genomics of catfishes provides insights into carnivory and benthic adaptation.</title>
        <authorList>
            <person name="Zhang Y."/>
            <person name="Wang D."/>
            <person name="Peng Z."/>
            <person name="Zheng S."/>
            <person name="Shao F."/>
            <person name="Tao W."/>
        </authorList>
    </citation>
    <scope>NUCLEOTIDE SEQUENCE</scope>
    <source>
        <strain evidence="3">Chongqing</strain>
    </source>
</reference>
<feature type="domain" description="CCHC-type" evidence="2">
    <location>
        <begin position="488"/>
        <end position="504"/>
    </location>
</feature>
<proteinExistence type="predicted"/>
<dbReference type="PANTHER" id="PTHR47331:SF5">
    <property type="entry name" value="RIBONUCLEASE H"/>
    <property type="match status" value="1"/>
</dbReference>
<accession>A0AAD5FN65</accession>
<feature type="region of interest" description="Disordered" evidence="1">
    <location>
        <begin position="428"/>
        <end position="485"/>
    </location>
</feature>
<dbReference type="GO" id="GO:0003676">
    <property type="term" value="F:nucleic acid binding"/>
    <property type="evidence" value="ECO:0007669"/>
    <property type="project" value="InterPro"/>
</dbReference>
<dbReference type="PANTHER" id="PTHR47331">
    <property type="entry name" value="PHD-TYPE DOMAIN-CONTAINING PROTEIN"/>
    <property type="match status" value="1"/>
</dbReference>
<feature type="region of interest" description="Disordered" evidence="1">
    <location>
        <begin position="194"/>
        <end position="217"/>
    </location>
</feature>
<comment type="caution">
    <text evidence="3">The sequence shown here is derived from an EMBL/GenBank/DDBJ whole genome shotgun (WGS) entry which is preliminary data.</text>
</comment>
<dbReference type="SMART" id="SM00343">
    <property type="entry name" value="ZnF_C2HC"/>
    <property type="match status" value="2"/>
</dbReference>